<sequence length="193" mass="21293">MMIHLADAVRDGFQKILLRTVDTDIVVLAVAATTKLKILELWVAFGTGQHFRYIPAHEIAAFLGPDKSQALPLFHAYTGCDTVSSFNTRGKKTAWDTWKVFDELTPALVHLSTGTADISDDVVAVLERFTILLNDRPSNLVNIDEARQALFTKKGRAMEFIPLTRGALVQQIKRAVYTGGHCWGKGCYGSALT</sequence>
<evidence type="ECO:0000313" key="2">
    <source>
        <dbReference type="Proteomes" id="UP000770661"/>
    </source>
</evidence>
<dbReference type="AlphaFoldDB" id="A0A8J5CTD1"/>
<gene>
    <name evidence="1" type="ORF">GWK47_051087</name>
</gene>
<accession>A0A8J5CTD1</accession>
<evidence type="ECO:0000313" key="1">
    <source>
        <dbReference type="EMBL" id="KAG0719147.1"/>
    </source>
</evidence>
<keyword evidence="2" id="KW-1185">Reference proteome</keyword>
<name>A0A8J5CTD1_CHIOP</name>
<dbReference type="Proteomes" id="UP000770661">
    <property type="component" value="Unassembled WGS sequence"/>
</dbReference>
<dbReference type="OrthoDB" id="6151590at2759"/>
<organism evidence="1 2">
    <name type="scientific">Chionoecetes opilio</name>
    <name type="common">Atlantic snow crab</name>
    <name type="synonym">Cancer opilio</name>
    <dbReference type="NCBI Taxonomy" id="41210"/>
    <lineage>
        <taxon>Eukaryota</taxon>
        <taxon>Metazoa</taxon>
        <taxon>Ecdysozoa</taxon>
        <taxon>Arthropoda</taxon>
        <taxon>Crustacea</taxon>
        <taxon>Multicrustacea</taxon>
        <taxon>Malacostraca</taxon>
        <taxon>Eumalacostraca</taxon>
        <taxon>Eucarida</taxon>
        <taxon>Decapoda</taxon>
        <taxon>Pleocyemata</taxon>
        <taxon>Brachyura</taxon>
        <taxon>Eubrachyura</taxon>
        <taxon>Majoidea</taxon>
        <taxon>Majidae</taxon>
        <taxon>Chionoecetes</taxon>
    </lineage>
</organism>
<proteinExistence type="predicted"/>
<dbReference type="EMBL" id="JACEEZ010014994">
    <property type="protein sequence ID" value="KAG0719147.1"/>
    <property type="molecule type" value="Genomic_DNA"/>
</dbReference>
<reference evidence="1" key="1">
    <citation type="submission" date="2020-07" db="EMBL/GenBank/DDBJ databases">
        <title>The High-quality genome of the commercially important snow crab, Chionoecetes opilio.</title>
        <authorList>
            <person name="Jeong J.-H."/>
            <person name="Ryu S."/>
        </authorList>
    </citation>
    <scope>NUCLEOTIDE SEQUENCE</scope>
    <source>
        <strain evidence="1">MADBK_172401_WGS</strain>
        <tissue evidence="1">Digestive gland</tissue>
    </source>
</reference>
<protein>
    <submittedName>
        <fullName evidence="1">Uncharacterized protein</fullName>
    </submittedName>
</protein>
<comment type="caution">
    <text evidence="1">The sequence shown here is derived from an EMBL/GenBank/DDBJ whole genome shotgun (WGS) entry which is preliminary data.</text>
</comment>